<dbReference type="EMBL" id="CAJOBZ010000036">
    <property type="protein sequence ID" value="CAF4899845.1"/>
    <property type="molecule type" value="Genomic_DNA"/>
</dbReference>
<comment type="caution">
    <text evidence="2">The sequence shown here is derived from an EMBL/GenBank/DDBJ whole genome shotgun (WGS) entry which is preliminary data.</text>
</comment>
<reference evidence="2" key="1">
    <citation type="submission" date="2021-02" db="EMBL/GenBank/DDBJ databases">
        <authorList>
            <person name="Steward A R."/>
        </authorList>
    </citation>
    <scope>NUCLEOTIDE SEQUENCE</scope>
</reference>
<organism evidence="2 3">
    <name type="scientific">Pieris macdunnoughi</name>
    <dbReference type="NCBI Taxonomy" id="345717"/>
    <lineage>
        <taxon>Eukaryota</taxon>
        <taxon>Metazoa</taxon>
        <taxon>Ecdysozoa</taxon>
        <taxon>Arthropoda</taxon>
        <taxon>Hexapoda</taxon>
        <taxon>Insecta</taxon>
        <taxon>Pterygota</taxon>
        <taxon>Neoptera</taxon>
        <taxon>Endopterygota</taxon>
        <taxon>Lepidoptera</taxon>
        <taxon>Glossata</taxon>
        <taxon>Ditrysia</taxon>
        <taxon>Papilionoidea</taxon>
        <taxon>Pieridae</taxon>
        <taxon>Pierinae</taxon>
        <taxon>Pieris</taxon>
    </lineage>
</organism>
<feature type="compositionally biased region" description="Basic and acidic residues" evidence="1">
    <location>
        <begin position="1"/>
        <end position="20"/>
    </location>
</feature>
<dbReference type="AlphaFoldDB" id="A0A821V2I8"/>
<accession>A0A821V2I8</accession>
<proteinExistence type="predicted"/>
<keyword evidence="3" id="KW-1185">Reference proteome</keyword>
<protein>
    <submittedName>
        <fullName evidence="2">Uncharacterized protein</fullName>
    </submittedName>
</protein>
<evidence type="ECO:0000256" key="1">
    <source>
        <dbReference type="SAM" id="MobiDB-lite"/>
    </source>
</evidence>
<evidence type="ECO:0000313" key="3">
    <source>
        <dbReference type="Proteomes" id="UP000663880"/>
    </source>
</evidence>
<sequence length="91" mass="10476">MSTKKDVELRSESSMSEKLETTSQSQKPLLLNYILCQLENKPKPASIKDFESWEQLANFYNPNWRAQALCTFIVDHKRANSSLTNRLANTP</sequence>
<feature type="region of interest" description="Disordered" evidence="1">
    <location>
        <begin position="1"/>
        <end position="23"/>
    </location>
</feature>
<name>A0A821V2I8_9NEOP</name>
<evidence type="ECO:0000313" key="2">
    <source>
        <dbReference type="EMBL" id="CAF4899845.1"/>
    </source>
</evidence>
<dbReference type="Proteomes" id="UP000663880">
    <property type="component" value="Unassembled WGS sequence"/>
</dbReference>
<gene>
    <name evidence="2" type="ORF">PMACD_LOCUS11189</name>
</gene>